<name>S4VV28_9VIRU</name>
<dbReference type="Proteomes" id="UP000201566">
    <property type="component" value="Segment"/>
</dbReference>
<evidence type="ECO:0000313" key="3">
    <source>
        <dbReference type="Proteomes" id="UP000201566"/>
    </source>
</evidence>
<feature type="region of interest" description="Disordered" evidence="1">
    <location>
        <begin position="1"/>
        <end position="80"/>
    </location>
</feature>
<feature type="compositionally biased region" description="Basic residues" evidence="1">
    <location>
        <begin position="1"/>
        <end position="14"/>
    </location>
</feature>
<protein>
    <submittedName>
        <fullName evidence="2">Uncharacterized protein</fullName>
    </submittedName>
</protein>
<feature type="compositionally biased region" description="Basic residues" evidence="1">
    <location>
        <begin position="34"/>
        <end position="46"/>
    </location>
</feature>
<proteinExistence type="predicted"/>
<reference evidence="2 3" key="1">
    <citation type="journal article" date="2013" name="Science">
        <title>Pandoraviruses: amoeba viruses with genomes up to 2.5 Mb reaching that of parasitic eukaryotes.</title>
        <authorList>
            <person name="Philippe N."/>
            <person name="Legendre M."/>
            <person name="Doutre G."/>
            <person name="Coute Y."/>
            <person name="Poirot O."/>
            <person name="Lescot M."/>
            <person name="Arslan D."/>
            <person name="Seltzer V."/>
            <person name="Bertaux L."/>
            <person name="Bruley C."/>
            <person name="Garin J."/>
            <person name="Claverie J.M."/>
            <person name="Abergel C."/>
        </authorList>
    </citation>
    <scope>NUCLEOTIDE SEQUENCE [LARGE SCALE GENOMIC DNA]</scope>
    <source>
        <strain evidence="2">Melbourne</strain>
    </source>
</reference>
<dbReference type="EMBL" id="KC977570">
    <property type="protein sequence ID" value="AGO83280.2"/>
    <property type="molecule type" value="Genomic_DNA"/>
</dbReference>
<feature type="compositionally biased region" description="Basic and acidic residues" evidence="1">
    <location>
        <begin position="15"/>
        <end position="32"/>
    </location>
</feature>
<accession>S4VV28</accession>
<dbReference type="KEGG" id="vg:16512188"/>
<feature type="compositionally biased region" description="Basic and acidic residues" evidence="1">
    <location>
        <begin position="93"/>
        <end position="108"/>
    </location>
</feature>
<feature type="region of interest" description="Disordered" evidence="1">
    <location>
        <begin position="93"/>
        <end position="117"/>
    </location>
</feature>
<sequence length="215" mass="24181">MQRTHGRTGQRHRREGSNKQGNDRKRFGDAAGKRPTRTRAKKRPTRSHPVLDKPITRASPRPCASRKEKEAKRRADKKRKIKKKIVGRLDDCRARDIQKHAHRQSDGRKQRRKGNIKKGRMDLVAGACRRAAGALWYALTATLYVPVRWAVGGASATPIEADWKVLLPIASPDRADGGGGDGEFRLWWDALPETSVHAIMDDEDDTLAGRLRADD</sequence>
<dbReference type="RefSeq" id="YP_008319949.2">
    <property type="nucleotide sequence ID" value="NC_021858.1"/>
</dbReference>
<gene>
    <name evidence="2" type="ORF">pdul_cds_1011</name>
</gene>
<organism evidence="2 3">
    <name type="scientific">Pandoravirus dulcis</name>
    <dbReference type="NCBI Taxonomy" id="1349409"/>
    <lineage>
        <taxon>Viruses</taxon>
        <taxon>Pandoravirus</taxon>
    </lineage>
</organism>
<evidence type="ECO:0000313" key="2">
    <source>
        <dbReference type="EMBL" id="AGO83280.2"/>
    </source>
</evidence>
<dbReference type="GeneID" id="16512188"/>
<evidence type="ECO:0000256" key="1">
    <source>
        <dbReference type="SAM" id="MobiDB-lite"/>
    </source>
</evidence>